<dbReference type="Gene3D" id="3.40.190.290">
    <property type="match status" value="1"/>
</dbReference>
<dbReference type="PANTHER" id="PTHR30537:SF1">
    <property type="entry name" value="HTH-TYPE TRANSCRIPTIONAL REGULATOR PGRR"/>
    <property type="match status" value="1"/>
</dbReference>
<organism evidence="6 7">
    <name type="scientific">Thioclava electrotropha</name>
    <dbReference type="NCBI Taxonomy" id="1549850"/>
    <lineage>
        <taxon>Bacteria</taxon>
        <taxon>Pseudomonadati</taxon>
        <taxon>Pseudomonadota</taxon>
        <taxon>Alphaproteobacteria</taxon>
        <taxon>Rhodobacterales</taxon>
        <taxon>Paracoccaceae</taxon>
        <taxon>Thioclava</taxon>
    </lineage>
</organism>
<dbReference type="Pfam" id="PF00126">
    <property type="entry name" value="HTH_1"/>
    <property type="match status" value="1"/>
</dbReference>
<accession>A0ABX6YT66</accession>
<dbReference type="Proteomes" id="UP000192422">
    <property type="component" value="Chromosome"/>
</dbReference>
<reference evidence="6 7" key="1">
    <citation type="submission" date="2020-05" db="EMBL/GenBank/DDBJ databases">
        <title>Thioclava electrotropha strain Elox9 finished genome.</title>
        <authorList>
            <person name="Rowe A.R."/>
            <person name="Wilbanks E.G."/>
        </authorList>
    </citation>
    <scope>NUCLEOTIDE SEQUENCE [LARGE SCALE GENOMIC DNA]</scope>
    <source>
        <strain evidence="6 7">Elox9</strain>
    </source>
</reference>
<evidence type="ECO:0000259" key="5">
    <source>
        <dbReference type="PROSITE" id="PS50931"/>
    </source>
</evidence>
<gene>
    <name evidence="6" type="ORF">AKL02_008980</name>
</gene>
<keyword evidence="3" id="KW-0238">DNA-binding</keyword>
<evidence type="ECO:0000256" key="1">
    <source>
        <dbReference type="ARBA" id="ARBA00009437"/>
    </source>
</evidence>
<keyword evidence="2" id="KW-0805">Transcription regulation</keyword>
<dbReference type="SUPFAM" id="SSF53850">
    <property type="entry name" value="Periplasmic binding protein-like II"/>
    <property type="match status" value="1"/>
</dbReference>
<keyword evidence="7" id="KW-1185">Reference proteome</keyword>
<dbReference type="Pfam" id="PF03466">
    <property type="entry name" value="LysR_substrate"/>
    <property type="match status" value="1"/>
</dbReference>
<dbReference type="SUPFAM" id="SSF46785">
    <property type="entry name" value="Winged helix' DNA-binding domain"/>
    <property type="match status" value="1"/>
</dbReference>
<evidence type="ECO:0000256" key="3">
    <source>
        <dbReference type="ARBA" id="ARBA00023125"/>
    </source>
</evidence>
<comment type="similarity">
    <text evidence="1">Belongs to the LysR transcriptional regulatory family.</text>
</comment>
<feature type="domain" description="HTH lysR-type" evidence="5">
    <location>
        <begin position="4"/>
        <end position="61"/>
    </location>
</feature>
<dbReference type="InterPro" id="IPR036388">
    <property type="entry name" value="WH-like_DNA-bd_sf"/>
</dbReference>
<evidence type="ECO:0000313" key="7">
    <source>
        <dbReference type="Proteomes" id="UP000192422"/>
    </source>
</evidence>
<dbReference type="InterPro" id="IPR000847">
    <property type="entry name" value="LysR_HTH_N"/>
</dbReference>
<dbReference type="InterPro" id="IPR036390">
    <property type="entry name" value="WH_DNA-bd_sf"/>
</dbReference>
<dbReference type="PROSITE" id="PS50931">
    <property type="entry name" value="HTH_LYSR"/>
    <property type="match status" value="1"/>
</dbReference>
<evidence type="ECO:0000256" key="2">
    <source>
        <dbReference type="ARBA" id="ARBA00023015"/>
    </source>
</evidence>
<dbReference type="InterPro" id="IPR058163">
    <property type="entry name" value="LysR-type_TF_proteobact-type"/>
</dbReference>
<protein>
    <submittedName>
        <fullName evidence="6">LysR family transcriptional regulator</fullName>
    </submittedName>
</protein>
<dbReference type="InterPro" id="IPR005119">
    <property type="entry name" value="LysR_subst-bd"/>
</dbReference>
<name>A0ABX6YT66_9RHOB</name>
<dbReference type="Gene3D" id="1.10.10.10">
    <property type="entry name" value="Winged helix-like DNA-binding domain superfamily/Winged helix DNA-binding domain"/>
    <property type="match status" value="1"/>
</dbReference>
<dbReference type="CDD" id="cd08474">
    <property type="entry name" value="PBP2_CrgA_like_5"/>
    <property type="match status" value="1"/>
</dbReference>
<keyword evidence="4" id="KW-0804">Transcription</keyword>
<proteinExistence type="inferred from homology"/>
<dbReference type="PANTHER" id="PTHR30537">
    <property type="entry name" value="HTH-TYPE TRANSCRIPTIONAL REGULATOR"/>
    <property type="match status" value="1"/>
</dbReference>
<dbReference type="EMBL" id="CP053562">
    <property type="protein sequence ID" value="QPZ91026.1"/>
    <property type="molecule type" value="Genomic_DNA"/>
</dbReference>
<evidence type="ECO:0000313" key="6">
    <source>
        <dbReference type="EMBL" id="QPZ91026.1"/>
    </source>
</evidence>
<evidence type="ECO:0000256" key="4">
    <source>
        <dbReference type="ARBA" id="ARBA00023163"/>
    </source>
</evidence>
<dbReference type="RefSeq" id="WP_083077820.1">
    <property type="nucleotide sequence ID" value="NZ_CP053562.1"/>
</dbReference>
<dbReference type="PRINTS" id="PR00039">
    <property type="entry name" value="HTHLYSR"/>
</dbReference>
<sequence>MRREDIADISAFVMVAEAGSFTKAARQLGITQSALSQIVRRLEERLDVRLLARTTRSVAPTAAGERLVARMAPMLRDLETGLTELIETRDRPGGHIRITSVEHAARAYVLPALARLLSDYPEITVEVIVDYGLVDVVADRFDAGVRLGAQVEKDMIAVRISPDIPMAVVATPEHISAHGRPERPESLVENRCICLRLPSSETLYSWRFVAADRETQVRVSGPVISNTAELMHKAAREGLGFAMLPADMVAEDLQEGRLEQVLSDVTAPLPGYHLYYPNRRHASPAFRLLVDALRYRA</sequence>